<name>A0A167BV34_9BACL</name>
<evidence type="ECO:0000313" key="2">
    <source>
        <dbReference type="Proteomes" id="UP000077134"/>
    </source>
</evidence>
<keyword evidence="2" id="KW-1185">Reference proteome</keyword>
<dbReference type="KEGG" id="pcx:LPB68_09955"/>
<dbReference type="AlphaFoldDB" id="A0A167BV34"/>
<evidence type="ECO:0000313" key="1">
    <source>
        <dbReference type="EMBL" id="OAB72474.1"/>
    </source>
</evidence>
<protein>
    <submittedName>
        <fullName evidence="1">Uncharacterized protein</fullName>
    </submittedName>
</protein>
<comment type="caution">
    <text evidence="1">The sequence shown here is derived from an EMBL/GenBank/DDBJ whole genome shotgun (WGS) entry which is preliminary data.</text>
</comment>
<reference evidence="1 2" key="1">
    <citation type="submission" date="2016-02" db="EMBL/GenBank/DDBJ databases">
        <title>Paenibacillus sp. LPB0068, isolated from Crassostrea gigas.</title>
        <authorList>
            <person name="Shin S.-K."/>
            <person name="Yi H."/>
        </authorList>
    </citation>
    <scope>NUCLEOTIDE SEQUENCE [LARGE SCALE GENOMIC DNA]</scope>
    <source>
        <strain evidence="1 2">LPB0068</strain>
    </source>
</reference>
<accession>A0A167BV34</accession>
<dbReference type="STRING" id="1763538.LPB68_09955"/>
<dbReference type="EMBL" id="LSFN01000035">
    <property type="protein sequence ID" value="OAB72474.1"/>
    <property type="molecule type" value="Genomic_DNA"/>
</dbReference>
<organism evidence="1 2">
    <name type="scientific">Paenibacillus crassostreae</name>
    <dbReference type="NCBI Taxonomy" id="1763538"/>
    <lineage>
        <taxon>Bacteria</taxon>
        <taxon>Bacillati</taxon>
        <taxon>Bacillota</taxon>
        <taxon>Bacilli</taxon>
        <taxon>Bacillales</taxon>
        <taxon>Paenibacillaceae</taxon>
        <taxon>Paenibacillus</taxon>
    </lineage>
</organism>
<sequence>MINTFKKWFESRCPECNELLTTEKTDLGMVKTCWEGHYTEETYSSLGVTIVYDSKGNTE</sequence>
<dbReference type="Proteomes" id="UP000077134">
    <property type="component" value="Unassembled WGS sequence"/>
</dbReference>
<proteinExistence type="predicted"/>
<gene>
    <name evidence="1" type="ORF">PNBC_16400</name>
</gene>